<keyword evidence="2" id="KW-1185">Reference proteome</keyword>
<organism evidence="1 2">
    <name type="scientific">Hymenobacter cyanobacteriorum</name>
    <dbReference type="NCBI Taxonomy" id="2926463"/>
    <lineage>
        <taxon>Bacteria</taxon>
        <taxon>Pseudomonadati</taxon>
        <taxon>Bacteroidota</taxon>
        <taxon>Cytophagia</taxon>
        <taxon>Cytophagales</taxon>
        <taxon>Hymenobacteraceae</taxon>
        <taxon>Hymenobacter</taxon>
    </lineage>
</organism>
<gene>
    <name evidence="1" type="ORF">MON38_15050</name>
</gene>
<protein>
    <submittedName>
        <fullName evidence="1">Uncharacterized protein</fullName>
    </submittedName>
</protein>
<name>A0A9X1VHG2_9BACT</name>
<evidence type="ECO:0000313" key="2">
    <source>
        <dbReference type="Proteomes" id="UP001139193"/>
    </source>
</evidence>
<proteinExistence type="predicted"/>
<evidence type="ECO:0000313" key="1">
    <source>
        <dbReference type="EMBL" id="MCI1188743.1"/>
    </source>
</evidence>
<dbReference type="RefSeq" id="WP_241937005.1">
    <property type="nucleotide sequence ID" value="NZ_JALBGC010000004.1"/>
</dbReference>
<dbReference type="AlphaFoldDB" id="A0A9X1VHG2"/>
<dbReference type="Proteomes" id="UP001139193">
    <property type="component" value="Unassembled WGS sequence"/>
</dbReference>
<comment type="caution">
    <text evidence="1">The sequence shown here is derived from an EMBL/GenBank/DDBJ whole genome shotgun (WGS) entry which is preliminary data.</text>
</comment>
<sequence>MLADKRYQLYWKEDNLTSCLIDSIELTRVLHNSQISVNPQALIINEEITYEGADFLSAPKVDFKFSTWHGTRETHYYAEAKNLSEFDWQKPDGALVRASEQRGRYIDTGIENFLTERYPQGCLVGYVVNGQVASIVSGINRLLVLRGAGPRVGAIDNTPNAVMATHYQSTNQLAHGMMQLDHLLLQLA</sequence>
<accession>A0A9X1VHG2</accession>
<dbReference type="EMBL" id="JALBGC010000004">
    <property type="protein sequence ID" value="MCI1188743.1"/>
    <property type="molecule type" value="Genomic_DNA"/>
</dbReference>
<reference evidence="1" key="1">
    <citation type="submission" date="2022-03" db="EMBL/GenBank/DDBJ databases">
        <title>Bacterial whole genome sequence for Hymenobacter sp. DH14.</title>
        <authorList>
            <person name="Le V."/>
        </authorList>
    </citation>
    <scope>NUCLEOTIDE SEQUENCE</scope>
    <source>
        <strain evidence="1">DH14</strain>
    </source>
</reference>